<dbReference type="InterPro" id="IPR036709">
    <property type="entry name" value="Autotransporte_beta_dom_sf"/>
</dbReference>
<dbReference type="Gene3D" id="2.40.128.130">
    <property type="entry name" value="Autotransporter beta-domain"/>
    <property type="match status" value="1"/>
</dbReference>
<keyword evidence="4" id="KW-1185">Reference proteome</keyword>
<dbReference type="EMBL" id="JALHAT010000008">
    <property type="protein sequence ID" value="MCJ1960546.1"/>
    <property type="molecule type" value="Genomic_DNA"/>
</dbReference>
<keyword evidence="2" id="KW-0732">Signal</keyword>
<name>A0ABT0ABI1_9SPHN</name>
<accession>A0ABT0ABI1</accession>
<organism evidence="3 4">
    <name type="scientific">Novosphingobium mangrovi</name>
    <name type="common">ex Hu et al. 2023</name>
    <dbReference type="NCBI Taxonomy" id="2930094"/>
    <lineage>
        <taxon>Bacteria</taxon>
        <taxon>Pseudomonadati</taxon>
        <taxon>Pseudomonadota</taxon>
        <taxon>Alphaproteobacteria</taxon>
        <taxon>Sphingomonadales</taxon>
        <taxon>Sphingomonadaceae</taxon>
        <taxon>Novosphingobium</taxon>
    </lineage>
</organism>
<dbReference type="Proteomes" id="UP001162802">
    <property type="component" value="Unassembled WGS sequence"/>
</dbReference>
<proteinExistence type="predicted"/>
<sequence>MTKARFLIGALTGALLLPAPLHAQDHSGHDMSGHAMDHSQHGEGMAMPSHDGHDAHEGHAMPMNAGAPSMAQDIPQGPPPPEAFSGPDHAADMYFPGEDMAHARHMVRHEMGGMGTTIVMLDRLEAKLGKGSDGLSWEGALRTGGDIDRLWIKSEGEAAFGEGIEDAEVEVLWGHAIGAWFDLQAGVRQELGPDPDRTQVSLGVEGLAPYMFDISAQAFLSTKGELTARLEAETDQRLTQRLILQPRAEALFSAQRIAERGTGRGLTSLEAGVRLRYEFARQFAPYVGVEWQKKFGSTADYARAVGDDPDRVVAVAGLRAWF</sequence>
<feature type="compositionally biased region" description="Basic and acidic residues" evidence="1">
    <location>
        <begin position="50"/>
        <end position="59"/>
    </location>
</feature>
<evidence type="ECO:0000256" key="1">
    <source>
        <dbReference type="SAM" id="MobiDB-lite"/>
    </source>
</evidence>
<gene>
    <name evidence="3" type="ORF">MTR65_07640</name>
</gene>
<feature type="signal peptide" evidence="2">
    <location>
        <begin position="1"/>
        <end position="23"/>
    </location>
</feature>
<dbReference type="SUPFAM" id="SSF103515">
    <property type="entry name" value="Autotransporter"/>
    <property type="match status" value="1"/>
</dbReference>
<protein>
    <submittedName>
        <fullName evidence="3">Copper resistance protein B</fullName>
    </submittedName>
</protein>
<reference evidence="3" key="1">
    <citation type="submission" date="2022-03" db="EMBL/GenBank/DDBJ databases">
        <title>Identification of a novel bacterium isolated from mangrove sediments.</title>
        <authorList>
            <person name="Pan X."/>
        </authorList>
    </citation>
    <scope>NUCLEOTIDE SEQUENCE</scope>
    <source>
        <strain evidence="3">B2637</strain>
    </source>
</reference>
<evidence type="ECO:0000313" key="4">
    <source>
        <dbReference type="Proteomes" id="UP001162802"/>
    </source>
</evidence>
<dbReference type="InterPro" id="IPR007939">
    <property type="entry name" value="Cu-R_B_prcur"/>
</dbReference>
<comment type="caution">
    <text evidence="3">The sequence shown here is derived from an EMBL/GenBank/DDBJ whole genome shotgun (WGS) entry which is preliminary data.</text>
</comment>
<feature type="region of interest" description="Disordered" evidence="1">
    <location>
        <begin position="25"/>
        <end position="87"/>
    </location>
</feature>
<dbReference type="RefSeq" id="WP_243798771.1">
    <property type="nucleotide sequence ID" value="NZ_JALHAT010000008.1"/>
</dbReference>
<evidence type="ECO:0000256" key="2">
    <source>
        <dbReference type="SAM" id="SignalP"/>
    </source>
</evidence>
<evidence type="ECO:0000313" key="3">
    <source>
        <dbReference type="EMBL" id="MCJ1960546.1"/>
    </source>
</evidence>
<dbReference type="Pfam" id="PF05275">
    <property type="entry name" value="CopB"/>
    <property type="match status" value="1"/>
</dbReference>
<feature type="compositionally biased region" description="Basic and acidic residues" evidence="1">
    <location>
        <begin position="25"/>
        <end position="41"/>
    </location>
</feature>
<feature type="chain" id="PRO_5045445643" evidence="2">
    <location>
        <begin position="24"/>
        <end position="322"/>
    </location>
</feature>